<reference evidence="1 2" key="1">
    <citation type="submission" date="2020-08" db="EMBL/GenBank/DDBJ databases">
        <title>Genomic Encyclopedia of Type Strains, Phase IV (KMG-IV): sequencing the most valuable type-strain genomes for metagenomic binning, comparative biology and taxonomic classification.</title>
        <authorList>
            <person name="Goeker M."/>
        </authorList>
    </citation>
    <scope>NUCLEOTIDE SEQUENCE [LARGE SCALE GENOMIC DNA]</scope>
    <source>
        <strain evidence="1 2">DSM 26736</strain>
    </source>
</reference>
<sequence length="51" mass="5852">MKVSFDPEAWADYLAWQHEDAMVLERINNLIEECRCNPFAAPAGPNRCART</sequence>
<comment type="caution">
    <text evidence="1">The sequence shown here is derived from an EMBL/GenBank/DDBJ whole genome shotgun (WGS) entry which is preliminary data.</text>
</comment>
<dbReference type="EMBL" id="JACIJF010000006">
    <property type="protein sequence ID" value="MBB5711078.1"/>
    <property type="molecule type" value="Genomic_DNA"/>
</dbReference>
<accession>A0A840YJD3</accession>
<dbReference type="GO" id="GO:0004519">
    <property type="term" value="F:endonuclease activity"/>
    <property type="evidence" value="ECO:0007669"/>
    <property type="project" value="InterPro"/>
</dbReference>
<proteinExistence type="predicted"/>
<evidence type="ECO:0000313" key="2">
    <source>
        <dbReference type="Proteomes" id="UP000527143"/>
    </source>
</evidence>
<dbReference type="InterPro" id="IPR009614">
    <property type="entry name" value="YoeB_toxin"/>
</dbReference>
<dbReference type="Gene3D" id="3.30.2310.20">
    <property type="entry name" value="RelE-like"/>
    <property type="match status" value="1"/>
</dbReference>
<organism evidence="1 2">
    <name type="scientific">Sphingomonas xinjiangensis</name>
    <dbReference type="NCBI Taxonomy" id="643568"/>
    <lineage>
        <taxon>Bacteria</taxon>
        <taxon>Pseudomonadati</taxon>
        <taxon>Pseudomonadota</taxon>
        <taxon>Alphaproteobacteria</taxon>
        <taxon>Sphingomonadales</taxon>
        <taxon>Sphingomonadaceae</taxon>
        <taxon>Sphingomonas</taxon>
    </lineage>
</organism>
<dbReference type="InterPro" id="IPR035093">
    <property type="entry name" value="RelE/ParE_toxin_dom_sf"/>
</dbReference>
<dbReference type="Pfam" id="PF06769">
    <property type="entry name" value="YoeB_toxin"/>
    <property type="match status" value="1"/>
</dbReference>
<evidence type="ECO:0000313" key="1">
    <source>
        <dbReference type="EMBL" id="MBB5711078.1"/>
    </source>
</evidence>
<dbReference type="Proteomes" id="UP000527143">
    <property type="component" value="Unassembled WGS sequence"/>
</dbReference>
<gene>
    <name evidence="1" type="ORF">FHT02_002319</name>
</gene>
<protein>
    <submittedName>
        <fullName evidence="1">Txe/YoeB family toxin of Txe-Axe toxin-antitoxin module</fullName>
    </submittedName>
</protein>
<keyword evidence="2" id="KW-1185">Reference proteome</keyword>
<dbReference type="GO" id="GO:0006401">
    <property type="term" value="P:RNA catabolic process"/>
    <property type="evidence" value="ECO:0007669"/>
    <property type="project" value="InterPro"/>
</dbReference>
<dbReference type="AlphaFoldDB" id="A0A840YJD3"/>
<dbReference type="SUPFAM" id="SSF143011">
    <property type="entry name" value="RelE-like"/>
    <property type="match status" value="1"/>
</dbReference>
<name>A0A840YJD3_9SPHN</name>